<dbReference type="Proteomes" id="UP000233551">
    <property type="component" value="Unassembled WGS sequence"/>
</dbReference>
<feature type="compositionally biased region" description="Basic and acidic residues" evidence="1">
    <location>
        <begin position="86"/>
        <end position="114"/>
    </location>
</feature>
<dbReference type="AlphaFoldDB" id="A0A2I0JTY9"/>
<feature type="region of interest" description="Disordered" evidence="1">
    <location>
        <begin position="86"/>
        <end position="126"/>
    </location>
</feature>
<gene>
    <name evidence="2" type="ORF">CRG98_019858</name>
</gene>
<keyword evidence="3" id="KW-1185">Reference proteome</keyword>
<feature type="region of interest" description="Disordered" evidence="1">
    <location>
        <begin position="1"/>
        <end position="40"/>
    </location>
</feature>
<feature type="compositionally biased region" description="Basic residues" evidence="1">
    <location>
        <begin position="115"/>
        <end position="126"/>
    </location>
</feature>
<dbReference type="EMBL" id="PGOL01001240">
    <property type="protein sequence ID" value="PKI59755.1"/>
    <property type="molecule type" value="Genomic_DNA"/>
</dbReference>
<evidence type="ECO:0000313" key="2">
    <source>
        <dbReference type="EMBL" id="PKI59755.1"/>
    </source>
</evidence>
<protein>
    <submittedName>
        <fullName evidence="2">Uncharacterized protein</fullName>
    </submittedName>
</protein>
<feature type="compositionally biased region" description="Polar residues" evidence="1">
    <location>
        <begin position="18"/>
        <end position="37"/>
    </location>
</feature>
<accession>A0A2I0JTY9</accession>
<proteinExistence type="predicted"/>
<reference evidence="2 3" key="1">
    <citation type="submission" date="2017-11" db="EMBL/GenBank/DDBJ databases">
        <title>De-novo sequencing of pomegranate (Punica granatum L.) genome.</title>
        <authorList>
            <person name="Akparov Z."/>
            <person name="Amiraslanov A."/>
            <person name="Hajiyeva S."/>
            <person name="Abbasov M."/>
            <person name="Kaur K."/>
            <person name="Hamwieh A."/>
            <person name="Solovyev V."/>
            <person name="Salamov A."/>
            <person name="Braich B."/>
            <person name="Kosarev P."/>
            <person name="Mahmoud A."/>
            <person name="Hajiyev E."/>
            <person name="Babayeva S."/>
            <person name="Izzatullayeva V."/>
            <person name="Mammadov A."/>
            <person name="Mammadov A."/>
            <person name="Sharifova S."/>
            <person name="Ojaghi J."/>
            <person name="Eynullazada K."/>
            <person name="Bayramov B."/>
            <person name="Abdulazimova A."/>
            <person name="Shahmuradov I."/>
        </authorList>
    </citation>
    <scope>NUCLEOTIDE SEQUENCE [LARGE SCALE GENOMIC DNA]</scope>
    <source>
        <strain evidence="3">cv. AG2017</strain>
        <tissue evidence="2">Leaf</tissue>
    </source>
</reference>
<sequence>MGKVEESRKNGFGKSVQPPGTSRLESVKSSRLANPTVKNDRLHWAELTRLSRLERNDSPGGSRWYFATRDNGGKWRWCTVERLSARDHPVTGESEDREKPLESDGTTRHGCGKEWRRRSTGSRKIV</sequence>
<comment type="caution">
    <text evidence="2">The sequence shown here is derived from an EMBL/GenBank/DDBJ whole genome shotgun (WGS) entry which is preliminary data.</text>
</comment>
<evidence type="ECO:0000256" key="1">
    <source>
        <dbReference type="SAM" id="MobiDB-lite"/>
    </source>
</evidence>
<name>A0A2I0JTY9_PUNGR</name>
<evidence type="ECO:0000313" key="3">
    <source>
        <dbReference type="Proteomes" id="UP000233551"/>
    </source>
</evidence>
<organism evidence="2 3">
    <name type="scientific">Punica granatum</name>
    <name type="common">Pomegranate</name>
    <dbReference type="NCBI Taxonomy" id="22663"/>
    <lineage>
        <taxon>Eukaryota</taxon>
        <taxon>Viridiplantae</taxon>
        <taxon>Streptophyta</taxon>
        <taxon>Embryophyta</taxon>
        <taxon>Tracheophyta</taxon>
        <taxon>Spermatophyta</taxon>
        <taxon>Magnoliopsida</taxon>
        <taxon>eudicotyledons</taxon>
        <taxon>Gunneridae</taxon>
        <taxon>Pentapetalae</taxon>
        <taxon>rosids</taxon>
        <taxon>malvids</taxon>
        <taxon>Myrtales</taxon>
        <taxon>Lythraceae</taxon>
        <taxon>Punica</taxon>
    </lineage>
</organism>